<dbReference type="AlphaFoldDB" id="A0A1S1RHZ2"/>
<dbReference type="RefSeq" id="WP_071059827.1">
    <property type="nucleotide sequence ID" value="NZ_MAXA01000015.1"/>
</dbReference>
<organism evidence="6 7">
    <name type="scientific">Parafrankia soli</name>
    <dbReference type="NCBI Taxonomy" id="2599596"/>
    <lineage>
        <taxon>Bacteria</taxon>
        <taxon>Bacillati</taxon>
        <taxon>Actinomycetota</taxon>
        <taxon>Actinomycetes</taxon>
        <taxon>Frankiales</taxon>
        <taxon>Frankiaceae</taxon>
        <taxon>Parafrankia</taxon>
    </lineage>
</organism>
<dbReference type="SMART" id="SM01012">
    <property type="entry name" value="ANTAR"/>
    <property type="match status" value="1"/>
</dbReference>
<dbReference type="Proteomes" id="UP000179769">
    <property type="component" value="Unassembled WGS sequence"/>
</dbReference>
<dbReference type="Gene3D" id="3.30.450.40">
    <property type="match status" value="1"/>
</dbReference>
<dbReference type="InterPro" id="IPR029016">
    <property type="entry name" value="GAF-like_dom_sf"/>
</dbReference>
<proteinExistence type="predicted"/>
<evidence type="ECO:0000313" key="6">
    <source>
        <dbReference type="EMBL" id="OHV44872.1"/>
    </source>
</evidence>
<name>A0A1S1RHZ2_9ACTN</name>
<sequence>MSIEQDFRTALGSLSGLLMTSQPLETTLTRVAGFAVTAIPGADGVGLTLIEAGQPDTIVASTNFVRVVDEVQYRLREGPCLQAVADRRTQICGSLGGESRWPRFGPRAGRLGVHSALSLPLLVTDRVVGALNVYAHEQDAFTASAVRLGELFAEPAAVAVANAQVLAQTQRLAAQLESALTNRATIDQAIGIVMSRSGASAQEAFDVLRERSQRDHVKLADVARRLVEDAMRRARHRR</sequence>
<dbReference type="GO" id="GO:0016301">
    <property type="term" value="F:kinase activity"/>
    <property type="evidence" value="ECO:0007669"/>
    <property type="project" value="UniProtKB-KW"/>
</dbReference>
<dbReference type="Pfam" id="PF03861">
    <property type="entry name" value="ANTAR"/>
    <property type="match status" value="1"/>
</dbReference>
<accession>A0A1S1RHZ2</accession>
<dbReference type="SMART" id="SM00065">
    <property type="entry name" value="GAF"/>
    <property type="match status" value="1"/>
</dbReference>
<dbReference type="PIRSF" id="PIRSF036625">
    <property type="entry name" value="GAF_ANTAR"/>
    <property type="match status" value="1"/>
</dbReference>
<dbReference type="GO" id="GO:0003723">
    <property type="term" value="F:RNA binding"/>
    <property type="evidence" value="ECO:0007669"/>
    <property type="project" value="InterPro"/>
</dbReference>
<evidence type="ECO:0000259" key="5">
    <source>
        <dbReference type="PROSITE" id="PS50921"/>
    </source>
</evidence>
<keyword evidence="2 6" id="KW-0418">Kinase</keyword>
<reference evidence="7" key="1">
    <citation type="submission" date="2016-07" db="EMBL/GenBank/DDBJ databases">
        <title>Frankia sp. NRRL B-16219 Genome sequencing.</title>
        <authorList>
            <person name="Ghodhbane-Gtari F."/>
            <person name="Swanson E."/>
            <person name="Gueddou A."/>
            <person name="Louati M."/>
            <person name="Nouioui I."/>
            <person name="Hezbri K."/>
            <person name="Abebe-Akele F."/>
            <person name="Simpson S."/>
            <person name="Morris K."/>
            <person name="Thomas K."/>
            <person name="Gtari M."/>
            <person name="Tisa L.S."/>
        </authorList>
    </citation>
    <scope>NUCLEOTIDE SEQUENCE [LARGE SCALE GENOMIC DNA]</scope>
    <source>
        <strain evidence="7">NRRL B-16219</strain>
    </source>
</reference>
<dbReference type="EMBL" id="MAXA01000015">
    <property type="protein sequence ID" value="OHV44872.1"/>
    <property type="molecule type" value="Genomic_DNA"/>
</dbReference>
<feature type="domain" description="ANTAR" evidence="5">
    <location>
        <begin position="166"/>
        <end position="227"/>
    </location>
</feature>
<dbReference type="InterPro" id="IPR011006">
    <property type="entry name" value="CheY-like_superfamily"/>
</dbReference>
<gene>
    <name evidence="6" type="ORF">BBK14_30565</name>
</gene>
<comment type="caution">
    <text evidence="6">The sequence shown here is derived from an EMBL/GenBank/DDBJ whole genome shotgun (WGS) entry which is preliminary data.</text>
</comment>
<dbReference type="SUPFAM" id="SSF55781">
    <property type="entry name" value="GAF domain-like"/>
    <property type="match status" value="1"/>
</dbReference>
<dbReference type="Gene3D" id="1.10.10.10">
    <property type="entry name" value="Winged helix-like DNA-binding domain superfamily/Winged helix DNA-binding domain"/>
    <property type="match status" value="1"/>
</dbReference>
<keyword evidence="4" id="KW-0804">Transcription</keyword>
<dbReference type="PROSITE" id="PS50921">
    <property type="entry name" value="ANTAR"/>
    <property type="match status" value="1"/>
</dbReference>
<dbReference type="Pfam" id="PF13185">
    <property type="entry name" value="GAF_2"/>
    <property type="match status" value="1"/>
</dbReference>
<evidence type="ECO:0000256" key="4">
    <source>
        <dbReference type="ARBA" id="ARBA00023163"/>
    </source>
</evidence>
<dbReference type="InterPro" id="IPR036388">
    <property type="entry name" value="WH-like_DNA-bd_sf"/>
</dbReference>
<keyword evidence="1" id="KW-0808">Transferase</keyword>
<dbReference type="InterPro" id="IPR012074">
    <property type="entry name" value="GAF_ANTAR"/>
</dbReference>
<dbReference type="InterPro" id="IPR003018">
    <property type="entry name" value="GAF"/>
</dbReference>
<keyword evidence="3" id="KW-0805">Transcription regulation</keyword>
<evidence type="ECO:0000256" key="1">
    <source>
        <dbReference type="ARBA" id="ARBA00022679"/>
    </source>
</evidence>
<evidence type="ECO:0000256" key="3">
    <source>
        <dbReference type="ARBA" id="ARBA00023015"/>
    </source>
</evidence>
<evidence type="ECO:0000313" key="7">
    <source>
        <dbReference type="Proteomes" id="UP000179769"/>
    </source>
</evidence>
<keyword evidence="7" id="KW-1185">Reference proteome</keyword>
<dbReference type="SUPFAM" id="SSF52172">
    <property type="entry name" value="CheY-like"/>
    <property type="match status" value="1"/>
</dbReference>
<protein>
    <submittedName>
        <fullName evidence="6">Histidine kinase</fullName>
    </submittedName>
</protein>
<evidence type="ECO:0000256" key="2">
    <source>
        <dbReference type="ARBA" id="ARBA00022777"/>
    </source>
</evidence>
<dbReference type="InterPro" id="IPR005561">
    <property type="entry name" value="ANTAR"/>
</dbReference>